<feature type="coiled-coil region" evidence="1">
    <location>
        <begin position="108"/>
        <end position="135"/>
    </location>
</feature>
<evidence type="ECO:0000256" key="2">
    <source>
        <dbReference type="SAM" id="MobiDB-lite"/>
    </source>
</evidence>
<dbReference type="AlphaFoldDB" id="A0A8B6DQ44"/>
<evidence type="ECO:0000313" key="4">
    <source>
        <dbReference type="Proteomes" id="UP000596742"/>
    </source>
</evidence>
<feature type="compositionally biased region" description="Low complexity" evidence="2">
    <location>
        <begin position="33"/>
        <end position="42"/>
    </location>
</feature>
<gene>
    <name evidence="3" type="ORF">MGAL_10B086705</name>
</gene>
<organism evidence="3 4">
    <name type="scientific">Mytilus galloprovincialis</name>
    <name type="common">Mediterranean mussel</name>
    <dbReference type="NCBI Taxonomy" id="29158"/>
    <lineage>
        <taxon>Eukaryota</taxon>
        <taxon>Metazoa</taxon>
        <taxon>Spiralia</taxon>
        <taxon>Lophotrochozoa</taxon>
        <taxon>Mollusca</taxon>
        <taxon>Bivalvia</taxon>
        <taxon>Autobranchia</taxon>
        <taxon>Pteriomorphia</taxon>
        <taxon>Mytilida</taxon>
        <taxon>Mytiloidea</taxon>
        <taxon>Mytilidae</taxon>
        <taxon>Mytilinae</taxon>
        <taxon>Mytilus</taxon>
    </lineage>
</organism>
<feature type="region of interest" description="Disordered" evidence="2">
    <location>
        <begin position="281"/>
        <end position="361"/>
    </location>
</feature>
<feature type="region of interest" description="Disordered" evidence="2">
    <location>
        <begin position="33"/>
        <end position="59"/>
    </location>
</feature>
<evidence type="ECO:0000256" key="1">
    <source>
        <dbReference type="SAM" id="Coils"/>
    </source>
</evidence>
<protein>
    <submittedName>
        <fullName evidence="3">Uncharacterized protein</fullName>
    </submittedName>
</protein>
<feature type="compositionally biased region" description="Polar residues" evidence="2">
    <location>
        <begin position="294"/>
        <end position="311"/>
    </location>
</feature>
<keyword evidence="4" id="KW-1185">Reference proteome</keyword>
<reference evidence="3" key="1">
    <citation type="submission" date="2018-11" db="EMBL/GenBank/DDBJ databases">
        <authorList>
            <person name="Alioto T."/>
            <person name="Alioto T."/>
        </authorList>
    </citation>
    <scope>NUCLEOTIDE SEQUENCE</scope>
</reference>
<comment type="caution">
    <text evidence="3">The sequence shown here is derived from an EMBL/GenBank/DDBJ whole genome shotgun (WGS) entry which is preliminary data.</text>
</comment>
<accession>A0A8B6DQ44</accession>
<dbReference type="EMBL" id="UYJE01003801">
    <property type="protein sequence ID" value="VDI22551.1"/>
    <property type="molecule type" value="Genomic_DNA"/>
</dbReference>
<dbReference type="Proteomes" id="UP000596742">
    <property type="component" value="Unassembled WGS sequence"/>
</dbReference>
<keyword evidence="1" id="KW-0175">Coiled coil</keyword>
<dbReference type="OrthoDB" id="6140640at2759"/>
<evidence type="ECO:0000313" key="3">
    <source>
        <dbReference type="EMBL" id="VDI22551.1"/>
    </source>
</evidence>
<feature type="compositionally biased region" description="Basic and acidic residues" evidence="2">
    <location>
        <begin position="347"/>
        <end position="361"/>
    </location>
</feature>
<feature type="compositionally biased region" description="Low complexity" evidence="2">
    <location>
        <begin position="312"/>
        <end position="322"/>
    </location>
</feature>
<name>A0A8B6DQ44_MYTGA</name>
<sequence>MIQDNEDIHSGSILTNVNVIDPSSNTHNQLISNSSAINSSSNDAKGELGQPTVGSSTTSCPDFPLATAFDTIGSQNENQVNIPINADVIKLKTTKRAYKTKDEKEDIIINQKTRILTLENEINQLKNVVNSQNESQHNQNSCCQQNIRDELMDQRIRMLETQMVQNMCINTALTTQLAMQTRSTYPMSAHTPNMHCGAPPFNHFLYPVSTSSHFPPSHIPLHPIPSFQAYNHHQFVHQFQPLAYNYSNEPHRSNVYMAHPSTNHMDTSGLHDRVQHLKQHNYPQYGPPIRQFPVSHSETQTRQPRTHLNNFQQQSHSQSSQKKPSHLPNNSHIMDSHSQHKRTHHQTNQDRHITHQKSEKLCTTKQFPPRDRFGEVRTTNSGIIHDVLSCTPPYTKYRRQNIFTTALRFHRLVHKCKS</sequence>
<proteinExistence type="predicted"/>